<evidence type="ECO:0000313" key="2">
    <source>
        <dbReference type="EMBL" id="KAH7095973.1"/>
    </source>
</evidence>
<feature type="compositionally biased region" description="Polar residues" evidence="1">
    <location>
        <begin position="201"/>
        <end position="214"/>
    </location>
</feature>
<dbReference type="EMBL" id="JAGMVJ010000001">
    <property type="protein sequence ID" value="KAH7095973.1"/>
    <property type="molecule type" value="Genomic_DNA"/>
</dbReference>
<organism evidence="2 3">
    <name type="scientific">Paraphoma chrysanthemicola</name>
    <dbReference type="NCBI Taxonomy" id="798071"/>
    <lineage>
        <taxon>Eukaryota</taxon>
        <taxon>Fungi</taxon>
        <taxon>Dikarya</taxon>
        <taxon>Ascomycota</taxon>
        <taxon>Pezizomycotina</taxon>
        <taxon>Dothideomycetes</taxon>
        <taxon>Pleosporomycetidae</taxon>
        <taxon>Pleosporales</taxon>
        <taxon>Pleosporineae</taxon>
        <taxon>Phaeosphaeriaceae</taxon>
        <taxon>Paraphoma</taxon>
    </lineage>
</organism>
<comment type="caution">
    <text evidence="2">The sequence shown here is derived from an EMBL/GenBank/DDBJ whole genome shotgun (WGS) entry which is preliminary data.</text>
</comment>
<evidence type="ECO:0000256" key="1">
    <source>
        <dbReference type="SAM" id="MobiDB-lite"/>
    </source>
</evidence>
<feature type="compositionally biased region" description="Polar residues" evidence="1">
    <location>
        <begin position="36"/>
        <end position="57"/>
    </location>
</feature>
<gene>
    <name evidence="2" type="ORF">FB567DRAFT_624156</name>
</gene>
<keyword evidence="3" id="KW-1185">Reference proteome</keyword>
<dbReference type="AlphaFoldDB" id="A0A8K0RMN6"/>
<proteinExistence type="predicted"/>
<dbReference type="OrthoDB" id="3692823at2759"/>
<accession>A0A8K0RMN6</accession>
<feature type="compositionally biased region" description="Polar residues" evidence="1">
    <location>
        <begin position="68"/>
        <end position="84"/>
    </location>
</feature>
<feature type="region of interest" description="Disordered" evidence="1">
    <location>
        <begin position="554"/>
        <end position="584"/>
    </location>
</feature>
<feature type="region of interest" description="Disordered" evidence="1">
    <location>
        <begin position="411"/>
        <end position="437"/>
    </location>
</feature>
<feature type="compositionally biased region" description="Polar residues" evidence="1">
    <location>
        <begin position="1"/>
        <end position="10"/>
    </location>
</feature>
<feature type="region of interest" description="Disordered" evidence="1">
    <location>
        <begin position="201"/>
        <end position="232"/>
    </location>
</feature>
<name>A0A8K0RMN6_9PLEO</name>
<evidence type="ECO:0000313" key="3">
    <source>
        <dbReference type="Proteomes" id="UP000813461"/>
    </source>
</evidence>
<protein>
    <submittedName>
        <fullName evidence="2">Uncharacterized protein</fullName>
    </submittedName>
</protein>
<reference evidence="2" key="1">
    <citation type="journal article" date="2021" name="Nat. Commun.">
        <title>Genetic determinants of endophytism in the Arabidopsis root mycobiome.</title>
        <authorList>
            <person name="Mesny F."/>
            <person name="Miyauchi S."/>
            <person name="Thiergart T."/>
            <person name="Pickel B."/>
            <person name="Atanasova L."/>
            <person name="Karlsson M."/>
            <person name="Huettel B."/>
            <person name="Barry K.W."/>
            <person name="Haridas S."/>
            <person name="Chen C."/>
            <person name="Bauer D."/>
            <person name="Andreopoulos W."/>
            <person name="Pangilinan J."/>
            <person name="LaButti K."/>
            <person name="Riley R."/>
            <person name="Lipzen A."/>
            <person name="Clum A."/>
            <person name="Drula E."/>
            <person name="Henrissat B."/>
            <person name="Kohler A."/>
            <person name="Grigoriev I.V."/>
            <person name="Martin F.M."/>
            <person name="Hacquard S."/>
        </authorList>
    </citation>
    <scope>NUCLEOTIDE SEQUENCE</scope>
    <source>
        <strain evidence="2">MPI-SDFR-AT-0120</strain>
    </source>
</reference>
<feature type="compositionally biased region" description="Low complexity" evidence="1">
    <location>
        <begin position="22"/>
        <end position="31"/>
    </location>
</feature>
<sequence>MENRKSTFGKSASMPLLHHDSQQSPQQDNQPVYPDQYQSLQQSPHFQSYRNSQNAQMWSPPGNGFLSPGSQWDSTINGHGSNGASLPKGNAAIHGARPPSSDSGATVMPGQMDYLAQTVPTSSFGNMNNANTAPGQSAAPAPNGIHAPRPLPRRYTVEELMALDTDSSSNECRSSLLNCGPAKPVGDQSMNNGNGLSHFTEKSTVQPGSKTPNKSWLPGLGHPSLSVEKGSPRKDLYVPGGFAHHRRNSSRVSSVPAIPSPLGPRRYVNDLGSDVSGLVSPQPASAPIAKPRHMLRAEKNGDYKHDESDSDSDGIQLIGLDIPVRLTSDPDSKWFDPSISVYGRARKISDPFREVANTFDDSPTPSPSMSKVLQMPIPAAKANTNVRQSSLAQPTGEWLTREQYARTPAQAFGPYSPHAETPSPHNADFRSTEPSTPMTSTFETFAQANDRVDLPIPPPPLPAVQGHLSHDPATRARLDSQAEIRADWIKTEANKIAELGRLSFVAAQQYQQTGTQKDFDIWQQFTKAYEDATDLGKRQEERRNMFMPKGMKAMRTGEHNLPGDQSASFTNGNDTGNGGTQGQGELLGWKMAYMERVCAEVKRRADEKEEAKDDDGGDSNDEITPELLNTLNKEERKDLRKHLVARLQKATAEKRFL</sequence>
<feature type="compositionally biased region" description="Acidic residues" evidence="1">
    <location>
        <begin position="612"/>
        <end position="624"/>
    </location>
</feature>
<feature type="region of interest" description="Disordered" evidence="1">
    <location>
        <begin position="1"/>
        <end position="106"/>
    </location>
</feature>
<feature type="region of interest" description="Disordered" evidence="1">
    <location>
        <begin position="603"/>
        <end position="636"/>
    </location>
</feature>
<dbReference type="Proteomes" id="UP000813461">
    <property type="component" value="Unassembled WGS sequence"/>
</dbReference>